<sequence length="114" mass="12373">MCDSGGGIQPAVDDKSSSPESGESGRHCGEPYPSRVCTEITKEGLTIRSPTNVDTDVTLHWLPEPDCVNVTQQWETYQVLISANSLQPASSHRCLLLTSFCHLRFPSSPLSGLL</sequence>
<organism evidence="2 3">
    <name type="scientific">Pleuronectes platessa</name>
    <name type="common">European plaice</name>
    <dbReference type="NCBI Taxonomy" id="8262"/>
    <lineage>
        <taxon>Eukaryota</taxon>
        <taxon>Metazoa</taxon>
        <taxon>Chordata</taxon>
        <taxon>Craniata</taxon>
        <taxon>Vertebrata</taxon>
        <taxon>Euteleostomi</taxon>
        <taxon>Actinopterygii</taxon>
        <taxon>Neopterygii</taxon>
        <taxon>Teleostei</taxon>
        <taxon>Neoteleostei</taxon>
        <taxon>Acanthomorphata</taxon>
        <taxon>Carangaria</taxon>
        <taxon>Pleuronectiformes</taxon>
        <taxon>Pleuronectoidei</taxon>
        <taxon>Pleuronectidae</taxon>
        <taxon>Pleuronectes</taxon>
    </lineage>
</organism>
<accession>A0A9N7VM31</accession>
<dbReference type="AlphaFoldDB" id="A0A9N7VM31"/>
<proteinExistence type="predicted"/>
<evidence type="ECO:0000256" key="1">
    <source>
        <dbReference type="SAM" id="MobiDB-lite"/>
    </source>
</evidence>
<gene>
    <name evidence="2" type="ORF">PLEPLA_LOCUS42528</name>
</gene>
<evidence type="ECO:0000313" key="2">
    <source>
        <dbReference type="EMBL" id="CAB1454761.1"/>
    </source>
</evidence>
<comment type="caution">
    <text evidence="2">The sequence shown here is derived from an EMBL/GenBank/DDBJ whole genome shotgun (WGS) entry which is preliminary data.</text>
</comment>
<reference evidence="2" key="1">
    <citation type="submission" date="2020-03" db="EMBL/GenBank/DDBJ databases">
        <authorList>
            <person name="Weist P."/>
        </authorList>
    </citation>
    <scope>NUCLEOTIDE SEQUENCE</scope>
</reference>
<keyword evidence="3" id="KW-1185">Reference proteome</keyword>
<dbReference type="EMBL" id="CADEAL010004225">
    <property type="protein sequence ID" value="CAB1454761.1"/>
    <property type="molecule type" value="Genomic_DNA"/>
</dbReference>
<evidence type="ECO:0000313" key="3">
    <source>
        <dbReference type="Proteomes" id="UP001153269"/>
    </source>
</evidence>
<feature type="compositionally biased region" description="Basic and acidic residues" evidence="1">
    <location>
        <begin position="12"/>
        <end position="29"/>
    </location>
</feature>
<dbReference type="Proteomes" id="UP001153269">
    <property type="component" value="Unassembled WGS sequence"/>
</dbReference>
<feature type="region of interest" description="Disordered" evidence="1">
    <location>
        <begin position="1"/>
        <end position="33"/>
    </location>
</feature>
<protein>
    <submittedName>
        <fullName evidence="2">Uncharacterized protein</fullName>
    </submittedName>
</protein>
<name>A0A9N7VM31_PLEPL</name>